<dbReference type="InterPro" id="IPR051348">
    <property type="entry name" value="U-box_ubiquitin_ligases"/>
</dbReference>
<dbReference type="GO" id="GO:0005524">
    <property type="term" value="F:ATP binding"/>
    <property type="evidence" value="ECO:0007669"/>
    <property type="project" value="UniProtKB-KW"/>
</dbReference>
<dbReference type="InterPro" id="IPR011009">
    <property type="entry name" value="Kinase-like_dom_sf"/>
</dbReference>
<dbReference type="Proteomes" id="UP001567538">
    <property type="component" value="Unassembled WGS sequence"/>
</dbReference>
<evidence type="ECO:0000256" key="9">
    <source>
        <dbReference type="SAM" id="MobiDB-lite"/>
    </source>
</evidence>
<dbReference type="GO" id="GO:0061630">
    <property type="term" value="F:ubiquitin protein ligase activity"/>
    <property type="evidence" value="ECO:0007669"/>
    <property type="project" value="UniProtKB-EC"/>
</dbReference>
<evidence type="ECO:0000256" key="1">
    <source>
        <dbReference type="ARBA" id="ARBA00000900"/>
    </source>
</evidence>
<evidence type="ECO:0000256" key="6">
    <source>
        <dbReference type="ARBA" id="ARBA00022786"/>
    </source>
</evidence>
<evidence type="ECO:0000256" key="4">
    <source>
        <dbReference type="ARBA" id="ARBA00022679"/>
    </source>
</evidence>
<dbReference type="SUPFAM" id="SSF56112">
    <property type="entry name" value="Protein kinase-like (PK-like)"/>
    <property type="match status" value="1"/>
</dbReference>
<dbReference type="FunFam" id="1.10.510.10:FF:000498">
    <property type="entry name" value="U-box domain-containing protein 51"/>
    <property type="match status" value="1"/>
</dbReference>
<evidence type="ECO:0000256" key="5">
    <source>
        <dbReference type="ARBA" id="ARBA00022741"/>
    </source>
</evidence>
<keyword evidence="7" id="KW-0067">ATP-binding</keyword>
<dbReference type="PANTHER" id="PTHR45647">
    <property type="entry name" value="OS02G0152300 PROTEIN"/>
    <property type="match status" value="1"/>
</dbReference>
<dbReference type="InterPro" id="IPR000719">
    <property type="entry name" value="Prot_kinase_dom"/>
</dbReference>
<dbReference type="Gene3D" id="3.30.200.20">
    <property type="entry name" value="Phosphorylase Kinase, domain 1"/>
    <property type="match status" value="1"/>
</dbReference>
<dbReference type="SMART" id="SM00220">
    <property type="entry name" value="S_TKc"/>
    <property type="match status" value="1"/>
</dbReference>
<feature type="region of interest" description="Disordered" evidence="9">
    <location>
        <begin position="193"/>
        <end position="240"/>
    </location>
</feature>
<evidence type="ECO:0000256" key="3">
    <source>
        <dbReference type="ARBA" id="ARBA00012483"/>
    </source>
</evidence>
<dbReference type="InterPro" id="IPR001245">
    <property type="entry name" value="Ser-Thr/Tyr_kinase_cat_dom"/>
</dbReference>
<gene>
    <name evidence="11" type="ORF">AAHA92_26573</name>
</gene>
<dbReference type="InterPro" id="IPR008271">
    <property type="entry name" value="Ser/Thr_kinase_AS"/>
</dbReference>
<keyword evidence="11" id="KW-0723">Serine/threonine-protein kinase</keyword>
<reference evidence="11 12" key="1">
    <citation type="submission" date="2024-06" db="EMBL/GenBank/DDBJ databases">
        <title>A chromosome level genome sequence of Diviner's sage (Salvia divinorum).</title>
        <authorList>
            <person name="Ford S.A."/>
            <person name="Ro D.-K."/>
            <person name="Ness R.W."/>
            <person name="Phillips M.A."/>
        </authorList>
    </citation>
    <scope>NUCLEOTIDE SEQUENCE [LARGE SCALE GENOMIC DNA]</scope>
    <source>
        <strain evidence="11">SAF-2024a</strain>
        <tissue evidence="11">Leaf</tissue>
    </source>
</reference>
<feature type="compositionally biased region" description="Basic and acidic residues" evidence="9">
    <location>
        <begin position="358"/>
        <end position="377"/>
    </location>
</feature>
<keyword evidence="8" id="KW-0175">Coiled coil</keyword>
<accession>A0ABD1GED3</accession>
<dbReference type="EC" id="2.3.2.27" evidence="3"/>
<dbReference type="SUPFAM" id="SSF52402">
    <property type="entry name" value="Adenine nucleotide alpha hydrolases-like"/>
    <property type="match status" value="1"/>
</dbReference>
<dbReference type="FunFam" id="3.30.200.20:FF:000162">
    <property type="entry name" value="Adenine nucleotide alpha hydrolase-like domain kinase"/>
    <property type="match status" value="1"/>
</dbReference>
<keyword evidence="11" id="KW-0418">Kinase</keyword>
<dbReference type="PROSITE" id="PS00108">
    <property type="entry name" value="PROTEIN_KINASE_ST"/>
    <property type="match status" value="1"/>
</dbReference>
<dbReference type="Pfam" id="PF00582">
    <property type="entry name" value="Usp"/>
    <property type="match status" value="1"/>
</dbReference>
<dbReference type="InterPro" id="IPR014729">
    <property type="entry name" value="Rossmann-like_a/b/a_fold"/>
</dbReference>
<dbReference type="PROSITE" id="PS50011">
    <property type="entry name" value="PROTEIN_KINASE_DOM"/>
    <property type="match status" value="1"/>
</dbReference>
<dbReference type="Pfam" id="PF07714">
    <property type="entry name" value="PK_Tyr_Ser-Thr"/>
    <property type="match status" value="1"/>
</dbReference>
<keyword evidence="6" id="KW-0833">Ubl conjugation pathway</keyword>
<comment type="pathway">
    <text evidence="2">Protein modification; protein ubiquitination.</text>
</comment>
<dbReference type="GO" id="GO:0004674">
    <property type="term" value="F:protein serine/threonine kinase activity"/>
    <property type="evidence" value="ECO:0007669"/>
    <property type="project" value="UniProtKB-KW"/>
</dbReference>
<feature type="compositionally biased region" description="Low complexity" evidence="9">
    <location>
        <begin position="275"/>
        <end position="313"/>
    </location>
</feature>
<sequence>MWLSSGKNNSNLARKNGKNGIVAIAIDKDKRSQDALKWATENLVSKGQTIILIHVVAKPLTSLGKGYAIYEPNGVAQARRKILEKQHKELFLSFHCFCSRKDINCFDVLLEETDIARGIAEYVAYAAVESLVLGSSRHGFIKLKTADIPSSVSKLAPDFCTVYVISKAKIASVKNASRTTPLVSPVISHLQKMEDQSSCSGDSFPSDVSHRSKASGGGERTPPPKGAVDDSELFNRSPFSRGRGFNGRMFSEIGENETDSSFTGSDRLSGVLFDSQASSRTSRASTCSDSSFTSVPRGSGASSFSTDFSSSSMDGDDADAEMRRLKQELQRTMEMYSTACKQAQTTKQQKAAELSQWRADEEKRLEESRLAEESARRRAEQERGRYRAAMENVGAAQRIADMESRRRVSAEMKAIQNESDEKDEMASTTASLNYRRYTIEEIEEATQYFSKSLKVGEGGYGPVFKCHLDHTPVAVKVLRPDAAQGRSQFQQELQVLSCMRHPNMVLLVGACPEYGCLVYEYMANGSLEDCLSCKDNKRALSWQLRFRIAAEIATGLNFLHQMKPEPLVHRDLKPGNILLDQNYVSKISDVGLARLVPPSVADDATQYLMTSTAGTFCYIDPEYQQTGMLGVKSDVYSFGVLLLQLLTAKSPMGLTHTVGRAIEKGKFEEMLDPAVPNWPVEEAEVLARLAVQCAEMRRKDRPDLGKVVLPEFNRLRDFANERMERFLV</sequence>
<feature type="domain" description="Protein kinase" evidence="10">
    <location>
        <begin position="449"/>
        <end position="712"/>
    </location>
</feature>
<evidence type="ECO:0000313" key="12">
    <source>
        <dbReference type="Proteomes" id="UP001567538"/>
    </source>
</evidence>
<comment type="caution">
    <text evidence="11">The sequence shown here is derived from an EMBL/GenBank/DDBJ whole genome shotgun (WGS) entry which is preliminary data.</text>
</comment>
<keyword evidence="5" id="KW-0547">Nucleotide-binding</keyword>
<dbReference type="InterPro" id="IPR006016">
    <property type="entry name" value="UspA"/>
</dbReference>
<evidence type="ECO:0000256" key="8">
    <source>
        <dbReference type="ARBA" id="ARBA00023054"/>
    </source>
</evidence>
<proteinExistence type="predicted"/>
<protein>
    <recommendedName>
        <fullName evidence="3">RING-type E3 ubiquitin transferase</fullName>
        <ecNumber evidence="3">2.3.2.27</ecNumber>
    </recommendedName>
</protein>
<dbReference type="Gene3D" id="1.10.510.10">
    <property type="entry name" value="Transferase(Phosphotransferase) domain 1"/>
    <property type="match status" value="1"/>
</dbReference>
<dbReference type="CDD" id="cd01989">
    <property type="entry name" value="USP_STK_Ubox_N"/>
    <property type="match status" value="1"/>
</dbReference>
<feature type="region of interest" description="Disordered" evidence="9">
    <location>
        <begin position="351"/>
        <end position="377"/>
    </location>
</feature>
<keyword evidence="4 11" id="KW-0808">Transferase</keyword>
<dbReference type="Gene3D" id="3.40.50.620">
    <property type="entry name" value="HUPs"/>
    <property type="match status" value="1"/>
</dbReference>
<organism evidence="11 12">
    <name type="scientific">Salvia divinorum</name>
    <name type="common">Maria pastora</name>
    <name type="synonym">Diviner's sage</name>
    <dbReference type="NCBI Taxonomy" id="28513"/>
    <lineage>
        <taxon>Eukaryota</taxon>
        <taxon>Viridiplantae</taxon>
        <taxon>Streptophyta</taxon>
        <taxon>Embryophyta</taxon>
        <taxon>Tracheophyta</taxon>
        <taxon>Spermatophyta</taxon>
        <taxon>Magnoliopsida</taxon>
        <taxon>eudicotyledons</taxon>
        <taxon>Gunneridae</taxon>
        <taxon>Pentapetalae</taxon>
        <taxon>asterids</taxon>
        <taxon>lamiids</taxon>
        <taxon>Lamiales</taxon>
        <taxon>Lamiaceae</taxon>
        <taxon>Nepetoideae</taxon>
        <taxon>Mentheae</taxon>
        <taxon>Salviinae</taxon>
        <taxon>Salvia</taxon>
        <taxon>Salvia subgen. Calosphace</taxon>
    </lineage>
</organism>
<feature type="region of interest" description="Disordered" evidence="9">
    <location>
        <begin position="275"/>
        <end position="318"/>
    </location>
</feature>
<comment type="catalytic activity">
    <reaction evidence="1">
        <text>S-ubiquitinyl-[E2 ubiquitin-conjugating enzyme]-L-cysteine + [acceptor protein]-L-lysine = [E2 ubiquitin-conjugating enzyme]-L-cysteine + N(6)-ubiquitinyl-[acceptor protein]-L-lysine.</text>
        <dbReference type="EC" id="2.3.2.27"/>
    </reaction>
</comment>
<evidence type="ECO:0000313" key="11">
    <source>
        <dbReference type="EMBL" id="KAL1542485.1"/>
    </source>
</evidence>
<evidence type="ECO:0000256" key="7">
    <source>
        <dbReference type="ARBA" id="ARBA00022840"/>
    </source>
</evidence>
<evidence type="ECO:0000256" key="2">
    <source>
        <dbReference type="ARBA" id="ARBA00004906"/>
    </source>
</evidence>
<evidence type="ECO:0000259" key="10">
    <source>
        <dbReference type="PROSITE" id="PS50011"/>
    </source>
</evidence>
<keyword evidence="12" id="KW-1185">Reference proteome</keyword>
<dbReference type="EMBL" id="JBEAFC010000009">
    <property type="protein sequence ID" value="KAL1542485.1"/>
    <property type="molecule type" value="Genomic_DNA"/>
</dbReference>
<dbReference type="AlphaFoldDB" id="A0ABD1GED3"/>
<name>A0ABD1GED3_SALDI</name>
<dbReference type="PANTHER" id="PTHR45647:SF84">
    <property type="entry name" value="U-BOX DOMAIN-CONTAINING PROTEIN 35-LIKE"/>
    <property type="match status" value="1"/>
</dbReference>